<dbReference type="RefSeq" id="WP_045969864.1">
    <property type="nucleotide sequence ID" value="NZ_CAWMED010000001.1"/>
</dbReference>
<dbReference type="InterPro" id="IPR009888">
    <property type="entry name" value="CdiI_Proteobact"/>
</dbReference>
<dbReference type="HOGENOM" id="CLU_1633806_0_0_6"/>
<reference evidence="1 3" key="1">
    <citation type="submission" date="2013-07" db="EMBL/GenBank/DDBJ databases">
        <authorList>
            <person name="Genoscope - CEA"/>
        </authorList>
    </citation>
    <scope>NUCLEOTIDE SEQUENCE [LARGE SCALE GENOMIC DNA]</scope>
    <source>
        <strain evidence="1">FRM16</strain>
        <strain evidence="3">FRM16 / DSM 17909</strain>
    </source>
</reference>
<evidence type="ECO:0000313" key="4">
    <source>
        <dbReference type="Proteomes" id="UP000324170"/>
    </source>
</evidence>
<dbReference type="InterPro" id="IPR037891">
    <property type="entry name" value="Cdil-like_sf"/>
</dbReference>
<keyword evidence="4" id="KW-1185">Reference proteome</keyword>
<evidence type="ECO:0000313" key="3">
    <source>
        <dbReference type="Proteomes" id="UP000032721"/>
    </source>
</evidence>
<dbReference type="Pfam" id="PF07262">
    <property type="entry name" value="CdiI"/>
    <property type="match status" value="1"/>
</dbReference>
<evidence type="ECO:0000313" key="2">
    <source>
        <dbReference type="EMBL" id="TYO92722.1"/>
    </source>
</evidence>
<gene>
    <name evidence="2" type="ORF">LY16_03681</name>
    <name evidence="1" type="ORF">XDD1_1498</name>
</gene>
<dbReference type="KEGG" id="xdo:XDD1_1498"/>
<dbReference type="EMBL" id="VNHN01000136">
    <property type="protein sequence ID" value="TYO92722.1"/>
    <property type="molecule type" value="Genomic_DNA"/>
</dbReference>
<name>A0A068QQ84_9GAMM</name>
<dbReference type="AlphaFoldDB" id="A0A068QQ84"/>
<sequence length="167" mass="19414">MQKHDAIIYEYGDKYFIIQRSKQDERQSECPSENVALTNSLPIDINYSLLGESVLRAIDNYGAIKPSYSPWELKELRKQLCGWIGAKSYSELLRTSRLVIAQRNFDRNRIEIIPFDNFNINKWETMLVDDMICLPADSDFESVGIAIYKAFSIATNHPDKKIYTNRH</sequence>
<dbReference type="OrthoDB" id="6637626at2"/>
<dbReference type="SUPFAM" id="SSF160207">
    <property type="entry name" value="NMB0488-like"/>
    <property type="match status" value="1"/>
</dbReference>
<reference evidence="2 4" key="2">
    <citation type="submission" date="2019-07" db="EMBL/GenBank/DDBJ databases">
        <title>Genomic Encyclopedia of Type Strains, Phase I: the one thousand microbial genomes (KMG-I) project.</title>
        <authorList>
            <person name="Kyrpides N."/>
        </authorList>
    </citation>
    <scope>NUCLEOTIDE SEQUENCE [LARGE SCALE GENOMIC DNA]</scope>
    <source>
        <strain evidence="2 4">DSM 17909</strain>
    </source>
</reference>
<organism evidence="1 3">
    <name type="scientific">Xenorhabdus doucetiae</name>
    <dbReference type="NCBI Taxonomy" id="351671"/>
    <lineage>
        <taxon>Bacteria</taxon>
        <taxon>Pseudomonadati</taxon>
        <taxon>Pseudomonadota</taxon>
        <taxon>Gammaproteobacteria</taxon>
        <taxon>Enterobacterales</taxon>
        <taxon>Morganellaceae</taxon>
        <taxon>Xenorhabdus</taxon>
    </lineage>
</organism>
<accession>A0A068QQ84</accession>
<proteinExistence type="predicted"/>
<evidence type="ECO:0000313" key="1">
    <source>
        <dbReference type="EMBL" id="CDG17197.1"/>
    </source>
</evidence>
<dbReference type="Gene3D" id="3.40.1590.10">
    <property type="entry name" value="NMB0488-like"/>
    <property type="match status" value="1"/>
</dbReference>
<dbReference type="EMBL" id="FO704550">
    <property type="protein sequence ID" value="CDG17197.1"/>
    <property type="molecule type" value="Genomic_DNA"/>
</dbReference>
<dbReference type="Proteomes" id="UP000032721">
    <property type="component" value="Chromosome"/>
</dbReference>
<dbReference type="Proteomes" id="UP000324170">
    <property type="component" value="Unassembled WGS sequence"/>
</dbReference>
<protein>
    <submittedName>
        <fullName evidence="2">Uncharacterized protein DUF1436</fullName>
    </submittedName>
</protein>
<dbReference type="STRING" id="351671.XDD1_1498"/>